<feature type="transmembrane region" description="Helical" evidence="7">
    <location>
        <begin position="397"/>
        <end position="419"/>
    </location>
</feature>
<evidence type="ECO:0000256" key="4">
    <source>
        <dbReference type="ARBA" id="ARBA00022989"/>
    </source>
</evidence>
<keyword evidence="9" id="KW-1185">Reference proteome</keyword>
<reference evidence="9" key="1">
    <citation type="journal article" date="2019" name="Int. J. Syst. Evol. Microbiol.">
        <title>The Global Catalogue of Microorganisms (GCM) 10K type strain sequencing project: providing services to taxonomists for standard genome sequencing and annotation.</title>
        <authorList>
            <consortium name="The Broad Institute Genomics Platform"/>
            <consortium name="The Broad Institute Genome Sequencing Center for Infectious Disease"/>
            <person name="Wu L."/>
            <person name="Ma J."/>
        </authorList>
    </citation>
    <scope>NUCLEOTIDE SEQUENCE [LARGE SCALE GENOMIC DNA]</scope>
    <source>
        <strain evidence="9">KCTC 33676</strain>
    </source>
</reference>
<feature type="transmembrane region" description="Helical" evidence="7">
    <location>
        <begin position="336"/>
        <end position="356"/>
    </location>
</feature>
<accession>A0ABW5RE90</accession>
<dbReference type="PANTHER" id="PTHR30250">
    <property type="entry name" value="PST FAMILY PREDICTED COLANIC ACID TRANSPORTER"/>
    <property type="match status" value="1"/>
</dbReference>
<feature type="transmembrane region" description="Helical" evidence="7">
    <location>
        <begin position="21"/>
        <end position="44"/>
    </location>
</feature>
<feature type="compositionally biased region" description="Basic and acidic residues" evidence="6">
    <location>
        <begin position="456"/>
        <end position="490"/>
    </location>
</feature>
<feature type="transmembrane region" description="Helical" evidence="7">
    <location>
        <begin position="163"/>
        <end position="182"/>
    </location>
</feature>
<evidence type="ECO:0000256" key="7">
    <source>
        <dbReference type="SAM" id="Phobius"/>
    </source>
</evidence>
<dbReference type="RefSeq" id="WP_379930283.1">
    <property type="nucleotide sequence ID" value="NZ_JBHUMM010000043.1"/>
</dbReference>
<keyword evidence="4 7" id="KW-1133">Transmembrane helix</keyword>
<comment type="caution">
    <text evidence="8">The sequence shown here is derived from an EMBL/GenBank/DDBJ whole genome shotgun (WGS) entry which is preliminary data.</text>
</comment>
<feature type="region of interest" description="Disordered" evidence="6">
    <location>
        <begin position="447"/>
        <end position="490"/>
    </location>
</feature>
<proteinExistence type="predicted"/>
<dbReference type="InterPro" id="IPR050833">
    <property type="entry name" value="Poly_Biosynth_Transport"/>
</dbReference>
<evidence type="ECO:0000313" key="9">
    <source>
        <dbReference type="Proteomes" id="UP001597497"/>
    </source>
</evidence>
<comment type="subcellular location">
    <subcellularLocation>
        <location evidence="1">Cell membrane</location>
        <topology evidence="1">Multi-pass membrane protein</topology>
    </subcellularLocation>
</comment>
<dbReference type="Pfam" id="PF13440">
    <property type="entry name" value="Polysacc_synt_3"/>
    <property type="match status" value="1"/>
</dbReference>
<evidence type="ECO:0000256" key="5">
    <source>
        <dbReference type="ARBA" id="ARBA00023136"/>
    </source>
</evidence>
<dbReference type="Proteomes" id="UP001597497">
    <property type="component" value="Unassembled WGS sequence"/>
</dbReference>
<evidence type="ECO:0000256" key="6">
    <source>
        <dbReference type="SAM" id="MobiDB-lite"/>
    </source>
</evidence>
<feature type="transmembrane region" description="Helical" evidence="7">
    <location>
        <begin position="56"/>
        <end position="79"/>
    </location>
</feature>
<protein>
    <submittedName>
        <fullName evidence="8">Lipopolysaccharide biosynthesis protein</fullName>
    </submittedName>
</protein>
<organism evidence="8 9">
    <name type="scientific">Marinicrinis sediminis</name>
    <dbReference type="NCBI Taxonomy" id="1652465"/>
    <lineage>
        <taxon>Bacteria</taxon>
        <taxon>Bacillati</taxon>
        <taxon>Bacillota</taxon>
        <taxon>Bacilli</taxon>
        <taxon>Bacillales</taxon>
        <taxon>Paenibacillaceae</taxon>
    </lineage>
</organism>
<dbReference type="PANTHER" id="PTHR30250:SF11">
    <property type="entry name" value="O-ANTIGEN TRANSPORTER-RELATED"/>
    <property type="match status" value="1"/>
</dbReference>
<keyword evidence="2" id="KW-1003">Cell membrane</keyword>
<feature type="transmembrane region" description="Helical" evidence="7">
    <location>
        <begin position="368"/>
        <end position="391"/>
    </location>
</feature>
<feature type="transmembrane region" description="Helical" evidence="7">
    <location>
        <begin position="188"/>
        <end position="211"/>
    </location>
</feature>
<keyword evidence="5 7" id="KW-0472">Membrane</keyword>
<dbReference type="EMBL" id="JBHUMM010000043">
    <property type="protein sequence ID" value="MFD2672719.1"/>
    <property type="molecule type" value="Genomic_DNA"/>
</dbReference>
<gene>
    <name evidence="8" type="ORF">ACFSUC_14220</name>
</gene>
<sequence>MKTLRIRRLWSWPSLHSELAHTLRTTAASVFILAVNVITGMITARVLGPDGRGDQAAMLIWSQFLPFVLTFGLPTALLFRMKTKPEQASAWYGSAVCLAAVIGLLAIGIGWWFIPAWLDGYDDQVVRFACWSMLQAPVVMLLLMNNAVLQAIGDFKSFNQMRYLPPIFTLLLLCGLWGIGQLTAVTTVLAYLLPTVPLVCWMTVLIIHRIGISFHEPLVQIRRLFHYGLRSYGIDLLTNVSNHLDKVILVLYLSPVELGLYVVAVSLSRMAQILYSSVIVVLLPKVSGQKQEEVLRWTGRAFRITTMLSVIGAGMAMWIAPWLLQLLYGDAFLSSVPLFRLLVMEVVIGGGVLVLAQGFMALDRPGSVAILQGIGLGLTLPLIMLLVPTYGMMGAGWAVLIATCVRFVGICIQYPLLLGARPPAWWFYRDDWRFLLSRWNRRAQAASANEPSTHADFVHQESTRAESTGDRQDIRRASPEPNERGPSKWK</sequence>
<evidence type="ECO:0000313" key="8">
    <source>
        <dbReference type="EMBL" id="MFD2672719.1"/>
    </source>
</evidence>
<evidence type="ECO:0000256" key="2">
    <source>
        <dbReference type="ARBA" id="ARBA00022475"/>
    </source>
</evidence>
<evidence type="ECO:0000256" key="3">
    <source>
        <dbReference type="ARBA" id="ARBA00022692"/>
    </source>
</evidence>
<keyword evidence="3 7" id="KW-0812">Transmembrane</keyword>
<feature type="transmembrane region" description="Helical" evidence="7">
    <location>
        <begin position="125"/>
        <end position="143"/>
    </location>
</feature>
<feature type="transmembrane region" description="Helical" evidence="7">
    <location>
        <begin position="91"/>
        <end position="113"/>
    </location>
</feature>
<evidence type="ECO:0000256" key="1">
    <source>
        <dbReference type="ARBA" id="ARBA00004651"/>
    </source>
</evidence>
<name>A0ABW5RE90_9BACL</name>
<feature type="transmembrane region" description="Helical" evidence="7">
    <location>
        <begin position="304"/>
        <end position="324"/>
    </location>
</feature>